<dbReference type="InterPro" id="IPR037171">
    <property type="entry name" value="NagB/RpiA_transferase-like"/>
</dbReference>
<dbReference type="Gene3D" id="3.40.50.1360">
    <property type="match status" value="1"/>
</dbReference>
<sequence length="93" mass="10344">MFTEDLEMLKQENVSGDIALRFFDHDGQECNTTLKERMISISMEQFKKIDRKISLVSGVSKANAVLSALKGGLVDVLILDSNLAEALLKLTQE</sequence>
<dbReference type="GO" id="GO:0003677">
    <property type="term" value="F:DNA binding"/>
    <property type="evidence" value="ECO:0007669"/>
    <property type="project" value="UniProtKB-KW"/>
</dbReference>
<evidence type="ECO:0000256" key="1">
    <source>
        <dbReference type="ARBA" id="ARBA00010466"/>
    </source>
</evidence>
<protein>
    <recommendedName>
        <fullName evidence="5">Sugar-binding domain-containing protein</fullName>
    </recommendedName>
</protein>
<evidence type="ECO:0000313" key="7">
    <source>
        <dbReference type="Proteomes" id="UP000477156"/>
    </source>
</evidence>
<dbReference type="Proteomes" id="UP000477156">
    <property type="component" value="Unassembled WGS sequence"/>
</dbReference>
<dbReference type="SUPFAM" id="SSF100950">
    <property type="entry name" value="NagB/RpiA/CoA transferase-like"/>
    <property type="match status" value="1"/>
</dbReference>
<name>A0A6L8XW75_9FIRM</name>
<dbReference type="AlphaFoldDB" id="A0A6L8XW75"/>
<dbReference type="RefSeq" id="WP_055059012.1">
    <property type="nucleotide sequence ID" value="NZ_CYZN01000004.1"/>
</dbReference>
<dbReference type="Pfam" id="PF04198">
    <property type="entry name" value="Sugar-bind"/>
    <property type="match status" value="1"/>
</dbReference>
<dbReference type="GO" id="GO:0030246">
    <property type="term" value="F:carbohydrate binding"/>
    <property type="evidence" value="ECO:0007669"/>
    <property type="project" value="InterPro"/>
</dbReference>
<evidence type="ECO:0000313" key="6">
    <source>
        <dbReference type="EMBL" id="MZS90197.1"/>
    </source>
</evidence>
<dbReference type="InterPro" id="IPR051054">
    <property type="entry name" value="SorC_transcr_regulators"/>
</dbReference>
<dbReference type="PANTHER" id="PTHR34294">
    <property type="entry name" value="TRANSCRIPTIONAL REGULATOR-RELATED"/>
    <property type="match status" value="1"/>
</dbReference>
<evidence type="ECO:0000256" key="3">
    <source>
        <dbReference type="ARBA" id="ARBA00023125"/>
    </source>
</evidence>
<evidence type="ECO:0000256" key="4">
    <source>
        <dbReference type="ARBA" id="ARBA00023163"/>
    </source>
</evidence>
<evidence type="ECO:0000256" key="2">
    <source>
        <dbReference type="ARBA" id="ARBA00023015"/>
    </source>
</evidence>
<evidence type="ECO:0000259" key="5">
    <source>
        <dbReference type="Pfam" id="PF04198"/>
    </source>
</evidence>
<comment type="similarity">
    <text evidence="1">Belongs to the SorC transcriptional regulatory family.</text>
</comment>
<dbReference type="InterPro" id="IPR007324">
    <property type="entry name" value="Sugar-bd_dom_put"/>
</dbReference>
<organism evidence="6 7">
    <name type="scientific">Blautia wexlerae</name>
    <dbReference type="NCBI Taxonomy" id="418240"/>
    <lineage>
        <taxon>Bacteria</taxon>
        <taxon>Bacillati</taxon>
        <taxon>Bacillota</taxon>
        <taxon>Clostridia</taxon>
        <taxon>Lachnospirales</taxon>
        <taxon>Lachnospiraceae</taxon>
        <taxon>Blautia</taxon>
    </lineage>
</organism>
<comment type="caution">
    <text evidence="6">The sequence shown here is derived from an EMBL/GenBank/DDBJ whole genome shotgun (WGS) entry which is preliminary data.</text>
</comment>
<keyword evidence="4" id="KW-0804">Transcription</keyword>
<accession>A0A6L8XW75</accession>
<reference evidence="6 7" key="1">
    <citation type="journal article" date="2019" name="Nat. Med.">
        <title>A library of human gut bacterial isolates paired with longitudinal multiomics data enables mechanistic microbiome research.</title>
        <authorList>
            <person name="Poyet M."/>
            <person name="Groussin M."/>
            <person name="Gibbons S.M."/>
            <person name="Avila-Pacheco J."/>
            <person name="Jiang X."/>
            <person name="Kearney S.M."/>
            <person name="Perrotta A.R."/>
            <person name="Berdy B."/>
            <person name="Zhao S."/>
            <person name="Lieberman T.D."/>
            <person name="Swanson P.K."/>
            <person name="Smith M."/>
            <person name="Roesemann S."/>
            <person name="Alexander J.E."/>
            <person name="Rich S.A."/>
            <person name="Livny J."/>
            <person name="Vlamakis H."/>
            <person name="Clish C."/>
            <person name="Bullock K."/>
            <person name="Deik A."/>
            <person name="Scott J."/>
            <person name="Pierce K.A."/>
            <person name="Xavier R.J."/>
            <person name="Alm E.J."/>
        </authorList>
    </citation>
    <scope>NUCLEOTIDE SEQUENCE [LARGE SCALE GENOMIC DNA]</scope>
    <source>
        <strain evidence="6 7">BIOML-A12</strain>
    </source>
</reference>
<feature type="domain" description="Sugar-binding" evidence="5">
    <location>
        <begin position="4"/>
        <end position="89"/>
    </location>
</feature>
<keyword evidence="3" id="KW-0238">DNA-binding</keyword>
<dbReference type="EMBL" id="WWVF01000031">
    <property type="protein sequence ID" value="MZS90197.1"/>
    <property type="molecule type" value="Genomic_DNA"/>
</dbReference>
<proteinExistence type="inferred from homology"/>
<gene>
    <name evidence="6" type="ORF">GT712_14245</name>
</gene>
<keyword evidence="2" id="KW-0805">Transcription regulation</keyword>